<evidence type="ECO:0000313" key="4">
    <source>
        <dbReference type="EMBL" id="SUM89314.1"/>
    </source>
</evidence>
<dbReference type="RefSeq" id="WP_016424900.1">
    <property type="nucleotide sequence ID" value="NZ_CABKRV010000001.1"/>
</dbReference>
<name>A0A7Z7QQ25_STASC</name>
<accession>A0A7Z7QQ25</accession>
<proteinExistence type="predicted"/>
<dbReference type="Proteomes" id="UP000264146">
    <property type="component" value="Chromosome"/>
</dbReference>
<reference evidence="2 5" key="3">
    <citation type="submission" date="2020-11" db="EMBL/GenBank/DDBJ databases">
        <authorList>
            <consortium name="Pathogen Informatics"/>
        </authorList>
    </citation>
    <scope>NUCLEOTIDE SEQUENCE [LARGE SCALE GENOMIC DNA]</scope>
    <source>
        <strain evidence="2 5">NCTC12218</strain>
    </source>
</reference>
<evidence type="ECO:0000259" key="1">
    <source>
        <dbReference type="Pfam" id="PF03819"/>
    </source>
</evidence>
<keyword evidence="6" id="KW-1185">Reference proteome</keyword>
<dbReference type="EMBL" id="LR962863">
    <property type="protein sequence ID" value="CAD7360017.1"/>
    <property type="molecule type" value="Genomic_DNA"/>
</dbReference>
<dbReference type="PANTHER" id="PTHR46523:SF1">
    <property type="entry name" value="DCTP PYROPHOSPHATASE 1"/>
    <property type="match status" value="1"/>
</dbReference>
<dbReference type="GeneID" id="93790292"/>
<reference evidence="3 6" key="1">
    <citation type="submission" date="2018-01" db="EMBL/GenBank/DDBJ databases">
        <title>Complete genome sequence of Staphylococcus Scheliferi isolated from human.</title>
        <authorList>
            <person name="Abouelkhair M.A."/>
            <person name="Bemis D.A."/>
            <person name="Kania S.A."/>
        </authorList>
    </citation>
    <scope>NUCLEOTIDE SEQUENCE [LARGE SCALE GENOMIC DNA]</scope>
    <source>
        <strain evidence="3 6">ATCC 43808</strain>
    </source>
</reference>
<dbReference type="AlphaFoldDB" id="A0A7Z7QQ25"/>
<evidence type="ECO:0000313" key="6">
    <source>
        <dbReference type="Proteomes" id="UP000572988"/>
    </source>
</evidence>
<dbReference type="CDD" id="cd11541">
    <property type="entry name" value="NTP-PPase_u4"/>
    <property type="match status" value="1"/>
</dbReference>
<dbReference type="Pfam" id="PF03819">
    <property type="entry name" value="MazG"/>
    <property type="match status" value="1"/>
</dbReference>
<evidence type="ECO:0000313" key="3">
    <source>
        <dbReference type="EMBL" id="NHA33422.1"/>
    </source>
</evidence>
<feature type="domain" description="NTP pyrophosphohydrolase MazG-like" evidence="1">
    <location>
        <begin position="28"/>
        <end position="98"/>
    </location>
</feature>
<dbReference type="InterPro" id="IPR052555">
    <property type="entry name" value="dCTP_Pyrophosphatase"/>
</dbReference>
<dbReference type="InterPro" id="IPR011379">
    <property type="entry name" value="MazG-related_GP37"/>
</dbReference>
<dbReference type="EMBL" id="UHEF01000001">
    <property type="protein sequence ID" value="SUM89314.1"/>
    <property type="molecule type" value="Genomic_DNA"/>
</dbReference>
<evidence type="ECO:0000313" key="5">
    <source>
        <dbReference type="Proteomes" id="UP000264146"/>
    </source>
</evidence>
<dbReference type="Gene3D" id="1.10.287.1080">
    <property type="entry name" value="MazG-like"/>
    <property type="match status" value="1"/>
</dbReference>
<sequence>MDFNTYQQKAMRTLKDHPDFHKHIQMAVLGLNGESGEVADIIKKHLYHGHDFDKEAFKKELGDVLWYLSTCASAIDTDLNEIAQLNIEKLERRYPNGFNHQDSIHRKDY</sequence>
<dbReference type="SUPFAM" id="SSF101386">
    <property type="entry name" value="all-alpha NTP pyrophosphatases"/>
    <property type="match status" value="1"/>
</dbReference>
<gene>
    <name evidence="3" type="ORF">C1O36_02580</name>
    <name evidence="4" type="ORF">NCTC12218_01680</name>
</gene>
<reference evidence="4" key="2">
    <citation type="submission" date="2018-06" db="EMBL/GenBank/DDBJ databases">
        <authorList>
            <consortium name="Pathogen Informatics"/>
            <person name="Doyle S."/>
        </authorList>
    </citation>
    <scope>NUCLEOTIDE SEQUENCE [LARGE SCALE GENOMIC DNA]</scope>
    <source>
        <strain evidence="4">NCTC12218</strain>
    </source>
</reference>
<dbReference type="PANTHER" id="PTHR46523">
    <property type="entry name" value="DCTP PYROPHOSPHATASE 1"/>
    <property type="match status" value="1"/>
</dbReference>
<dbReference type="EMBL" id="POVK01000005">
    <property type="protein sequence ID" value="NHA33422.1"/>
    <property type="molecule type" value="Genomic_DNA"/>
</dbReference>
<evidence type="ECO:0000313" key="2">
    <source>
        <dbReference type="EMBL" id="CAD7360017.1"/>
    </source>
</evidence>
<dbReference type="Proteomes" id="UP000572988">
    <property type="component" value="Unassembled WGS sequence"/>
</dbReference>
<dbReference type="InterPro" id="IPR004518">
    <property type="entry name" value="MazG-like_dom"/>
</dbReference>
<protein>
    <submittedName>
        <fullName evidence="4">Hypothetical phage-related protein</fullName>
    </submittedName>
    <submittedName>
        <fullName evidence="3">Nucleotide pyrophosphohydrolase</fullName>
    </submittedName>
</protein>
<organism evidence="4">
    <name type="scientific">Staphylococcus schleiferi</name>
    <dbReference type="NCBI Taxonomy" id="1295"/>
    <lineage>
        <taxon>Bacteria</taxon>
        <taxon>Bacillati</taxon>
        <taxon>Bacillota</taxon>
        <taxon>Bacilli</taxon>
        <taxon>Bacillales</taxon>
        <taxon>Staphylococcaceae</taxon>
        <taxon>Staphylococcus</taxon>
    </lineage>
</organism>
<dbReference type="PIRSF" id="PIRSF006639">
    <property type="entry name" value="UCP006639_pph"/>
    <property type="match status" value="1"/>
</dbReference>